<protein>
    <submittedName>
        <fullName evidence="2">Uncharacterized protein</fullName>
    </submittedName>
</protein>
<feature type="compositionally biased region" description="Acidic residues" evidence="1">
    <location>
        <begin position="109"/>
        <end position="123"/>
    </location>
</feature>
<evidence type="ECO:0000313" key="3">
    <source>
        <dbReference type="Proteomes" id="UP000310158"/>
    </source>
</evidence>
<feature type="region of interest" description="Disordered" evidence="1">
    <location>
        <begin position="214"/>
        <end position="240"/>
    </location>
</feature>
<dbReference type="AlphaFoldDB" id="A0A4S4L4I0"/>
<comment type="caution">
    <text evidence="2">The sequence shown here is derived from an EMBL/GenBank/DDBJ whole genome shotgun (WGS) entry which is preliminary data.</text>
</comment>
<gene>
    <name evidence="2" type="ORF">EW146_g9679</name>
</gene>
<accession>A0A4S4L4I0</accession>
<dbReference type="OrthoDB" id="2507344at2759"/>
<proteinExistence type="predicted"/>
<organism evidence="2 3">
    <name type="scientific">Bondarzewia mesenterica</name>
    <dbReference type="NCBI Taxonomy" id="1095465"/>
    <lineage>
        <taxon>Eukaryota</taxon>
        <taxon>Fungi</taxon>
        <taxon>Dikarya</taxon>
        <taxon>Basidiomycota</taxon>
        <taxon>Agaricomycotina</taxon>
        <taxon>Agaricomycetes</taxon>
        <taxon>Russulales</taxon>
        <taxon>Bondarzewiaceae</taxon>
        <taxon>Bondarzewia</taxon>
    </lineage>
</organism>
<name>A0A4S4L4I0_9AGAM</name>
<keyword evidence="3" id="KW-1185">Reference proteome</keyword>
<dbReference type="Proteomes" id="UP000310158">
    <property type="component" value="Unassembled WGS sequence"/>
</dbReference>
<sequence length="630" mass="70620">MSPAKTRTAGNPVLVDCAVPPMPSAKVARIVRRSRLSRMSVPTDTANTNRNRTSLHNTFNHTPFHPSSASDREAREVPMEDEVTDGEVPAQEQVNKRKRETDFNAGGLYEDEIEGELTGDDEANTTASDSTKKRHKRKQCWQKSGTLAKRNRAHNLGTRTLKNLLAFVVELDILIQTLSGTTRKKCQVIPEPTISTGAEDPHDLEEIPSLDAHRAPLSDDTLPLNPPPRPSNSRNQHADDSYTRHFDASLYVRRPDDDTVICHPRVNLPALGLVINTRYKVVLCITCEHCINLKHIPNHIKQHQPGVVLSDNLISILANEYMIADDDSLPFPRKGFKPIFGLAIEQDIYHFCGHCDRGYSTLASLRAHQNSPERCPHPAQEQNTSYSGYAQSFFLGPHRAFFHIDIEALDLRAQDNTNHVSLFLDTHSMADDFSQTPLSGPAHSLDLSPFLHREGWLDHIKAYMPEAITDMPLILKYAAFGMPKKIAQIGDNDTLNSFNRIEPSSIEKYAGWLNRLFLSVIHCARGWEHAYAFSLTDAQKTCAAQLYEALDTDVDSPIISARLHALSLSLFGHEKQDHRADKYFSAVSCFLVLASFRNTGQLKFPSEITQIIAALVYCNRTTMLLEAEHI</sequence>
<feature type="region of interest" description="Disordered" evidence="1">
    <location>
        <begin position="38"/>
        <end position="145"/>
    </location>
</feature>
<dbReference type="EMBL" id="SGPL01000902">
    <property type="protein sequence ID" value="THH06229.1"/>
    <property type="molecule type" value="Genomic_DNA"/>
</dbReference>
<reference evidence="2 3" key="1">
    <citation type="submission" date="2019-02" db="EMBL/GenBank/DDBJ databases">
        <title>Genome sequencing of the rare red list fungi Bondarzewia mesenterica.</title>
        <authorList>
            <person name="Buettner E."/>
            <person name="Kellner H."/>
        </authorList>
    </citation>
    <scope>NUCLEOTIDE SEQUENCE [LARGE SCALE GENOMIC DNA]</scope>
    <source>
        <strain evidence="2 3">DSM 108281</strain>
    </source>
</reference>
<feature type="compositionally biased region" description="Polar residues" evidence="1">
    <location>
        <begin position="40"/>
        <end position="69"/>
    </location>
</feature>
<evidence type="ECO:0000256" key="1">
    <source>
        <dbReference type="SAM" id="MobiDB-lite"/>
    </source>
</evidence>
<evidence type="ECO:0000313" key="2">
    <source>
        <dbReference type="EMBL" id="THH06229.1"/>
    </source>
</evidence>